<dbReference type="GO" id="GO:0016787">
    <property type="term" value="F:hydrolase activity"/>
    <property type="evidence" value="ECO:0007669"/>
    <property type="project" value="UniProtKB-KW"/>
</dbReference>
<dbReference type="PANTHER" id="PTHR48081:SF8">
    <property type="entry name" value="ALPHA_BETA HYDROLASE FOLD-3 DOMAIN-CONTAINING PROTEIN-RELATED"/>
    <property type="match status" value="1"/>
</dbReference>
<dbReference type="EMBL" id="LIBE01000410">
    <property type="protein sequence ID" value="KRO79098.1"/>
    <property type="molecule type" value="Genomic_DNA"/>
</dbReference>
<dbReference type="InterPro" id="IPR050300">
    <property type="entry name" value="GDXG_lipolytic_enzyme"/>
</dbReference>
<dbReference type="Proteomes" id="UP000051547">
    <property type="component" value="Unassembled WGS sequence"/>
</dbReference>
<feature type="domain" description="Alpha/beta hydrolase fold-3" evidence="2">
    <location>
        <begin position="103"/>
        <end position="308"/>
    </location>
</feature>
<protein>
    <recommendedName>
        <fullName evidence="2">Alpha/beta hydrolase fold-3 domain-containing protein</fullName>
    </recommendedName>
</protein>
<evidence type="ECO:0000313" key="4">
    <source>
        <dbReference type="Proteomes" id="UP000051547"/>
    </source>
</evidence>
<gene>
    <name evidence="3" type="ORF">ABR72_09830</name>
</gene>
<reference evidence="3 4" key="1">
    <citation type="submission" date="2015-10" db="EMBL/GenBank/DDBJ databases">
        <title>Metagenome-Assembled Genomes uncover a global brackish microbiome.</title>
        <authorList>
            <person name="Hugerth L.W."/>
            <person name="Larsson J."/>
            <person name="Alneberg J."/>
            <person name="Lindh M.V."/>
            <person name="Legrand C."/>
            <person name="Pinhassi J."/>
            <person name="Andersson A.F."/>
        </authorList>
    </citation>
    <scope>NUCLEOTIDE SEQUENCE [LARGE SCALE GENOMIC DNA]</scope>
    <source>
        <strain evidence="3">BACL4 MAG-120920-bin41</strain>
    </source>
</reference>
<comment type="caution">
    <text evidence="3">The sequence shown here is derived from an EMBL/GenBank/DDBJ whole genome shotgun (WGS) entry which is preliminary data.</text>
</comment>
<dbReference type="SUPFAM" id="SSF53474">
    <property type="entry name" value="alpha/beta-Hydrolases"/>
    <property type="match status" value="1"/>
</dbReference>
<dbReference type="InterPro" id="IPR013094">
    <property type="entry name" value="AB_hydrolase_3"/>
</dbReference>
<evidence type="ECO:0000259" key="2">
    <source>
        <dbReference type="Pfam" id="PF07859"/>
    </source>
</evidence>
<keyword evidence="1" id="KW-0378">Hydrolase</keyword>
<name>A0A0R2T355_9GAMM</name>
<dbReference type="Gene3D" id="3.40.50.1820">
    <property type="entry name" value="alpha/beta hydrolase"/>
    <property type="match status" value="1"/>
</dbReference>
<dbReference type="PANTHER" id="PTHR48081">
    <property type="entry name" value="AB HYDROLASE SUPERFAMILY PROTEIN C4A8.06C"/>
    <property type="match status" value="1"/>
</dbReference>
<organism evidence="3 4">
    <name type="scientific">OM182 bacterium BACL3 MAG-120920-bin41</name>
    <dbReference type="NCBI Taxonomy" id="1655580"/>
    <lineage>
        <taxon>Bacteria</taxon>
        <taxon>Pseudomonadati</taxon>
        <taxon>Pseudomonadota</taxon>
        <taxon>Gammaproteobacteria</taxon>
        <taxon>OMG group</taxon>
        <taxon>OM182 clade</taxon>
    </lineage>
</organism>
<proteinExistence type="predicted"/>
<accession>A0A0R2T355</accession>
<evidence type="ECO:0000256" key="1">
    <source>
        <dbReference type="ARBA" id="ARBA00022801"/>
    </source>
</evidence>
<sequence length="337" mass="36206">MDAARRSDELEVMAAKVAESAAQLKQIQDAPVQETRAARAERGNPFAPPAVEGVKMIESSIAHDGIQTLVRRYYPTSFSSPSFLSGSAKTSKSIAGKAALPALVYFHGGGYVLGDVAQYDTLTQQLAERANCIVISVDYTLAPEAKSKQIFAEAFSVYRWLCENGSDWGVDTSRIAVGGDSAGGNLSIAVGLSCKAAHVRQPCFQLLLYPVTDYTMSFPSIEEFSSGYFLTKAGMEWFRTHFLENAERASDPMVSPHFADVAGLAPAFVVTAGFDPLRDEGEAFARKLSAAGVAVRHVCYTDMIHAFVSFAGGIEAGLEAIEESAMELRKAFSPTLS</sequence>
<evidence type="ECO:0000313" key="3">
    <source>
        <dbReference type="EMBL" id="KRO79098.1"/>
    </source>
</evidence>
<dbReference type="AlphaFoldDB" id="A0A0R2T355"/>
<dbReference type="Pfam" id="PF07859">
    <property type="entry name" value="Abhydrolase_3"/>
    <property type="match status" value="1"/>
</dbReference>
<dbReference type="InterPro" id="IPR029058">
    <property type="entry name" value="AB_hydrolase_fold"/>
</dbReference>